<dbReference type="EMBL" id="BJZO01000037">
    <property type="protein sequence ID" value="GEO81459.1"/>
    <property type="molecule type" value="Genomic_DNA"/>
</dbReference>
<dbReference type="Proteomes" id="UP000321567">
    <property type="component" value="Unassembled WGS sequence"/>
</dbReference>
<sequence length="65" mass="7283">MGPWLYLPRAGGSRSSTVWRKDLRPTGRTPEPDTDFLPGRAPLYRGRGAPYLVGRRNGMDRPQAT</sequence>
<keyword evidence="3" id="KW-1185">Reference proteome</keyword>
<feature type="region of interest" description="Disordered" evidence="1">
    <location>
        <begin position="1"/>
        <end position="42"/>
    </location>
</feature>
<protein>
    <submittedName>
        <fullName evidence="2">Uncharacterized protein</fullName>
    </submittedName>
</protein>
<evidence type="ECO:0000313" key="3">
    <source>
        <dbReference type="Proteomes" id="UP000321567"/>
    </source>
</evidence>
<gene>
    <name evidence="2" type="ORF">ROR02_15900</name>
</gene>
<evidence type="ECO:0000256" key="1">
    <source>
        <dbReference type="SAM" id="MobiDB-lite"/>
    </source>
</evidence>
<name>A0A512H7M9_9PROT</name>
<comment type="caution">
    <text evidence="2">The sequence shown here is derived from an EMBL/GenBank/DDBJ whole genome shotgun (WGS) entry which is preliminary data.</text>
</comment>
<proteinExistence type="predicted"/>
<evidence type="ECO:0000313" key="2">
    <source>
        <dbReference type="EMBL" id="GEO81459.1"/>
    </source>
</evidence>
<dbReference type="AlphaFoldDB" id="A0A512H7M9"/>
<accession>A0A512H7M9</accession>
<organism evidence="2 3">
    <name type="scientific">Pararhodospirillum oryzae</name>
    <dbReference type="NCBI Taxonomy" id="478448"/>
    <lineage>
        <taxon>Bacteria</taxon>
        <taxon>Pseudomonadati</taxon>
        <taxon>Pseudomonadota</taxon>
        <taxon>Alphaproteobacteria</taxon>
        <taxon>Rhodospirillales</taxon>
        <taxon>Rhodospirillaceae</taxon>
        <taxon>Pararhodospirillum</taxon>
    </lineage>
</organism>
<reference evidence="2 3" key="1">
    <citation type="submission" date="2019-07" db="EMBL/GenBank/DDBJ databases">
        <title>Whole genome shotgun sequence of Rhodospirillum oryzae NBRC 107573.</title>
        <authorList>
            <person name="Hosoyama A."/>
            <person name="Uohara A."/>
            <person name="Ohji S."/>
            <person name="Ichikawa N."/>
        </authorList>
    </citation>
    <scope>NUCLEOTIDE SEQUENCE [LARGE SCALE GENOMIC DNA]</scope>
    <source>
        <strain evidence="2 3">NBRC 107573</strain>
    </source>
</reference>